<dbReference type="RefSeq" id="WP_025656900.1">
    <property type="nucleotide sequence ID" value="NZ_BAAACT010000045.1"/>
</dbReference>
<dbReference type="InterPro" id="IPR054831">
    <property type="entry name" value="UPF0122_fam_protein"/>
</dbReference>
<comment type="function">
    <text evidence="2 3">Might take part in the signal recognition particle (SRP) pathway. This is inferred from the conservation of its genetic proximity to ftsY/ffh. May be a regulatory protein.</text>
</comment>
<reference evidence="4 5" key="1">
    <citation type="submission" date="2015-09" db="EMBL/GenBank/DDBJ databases">
        <authorList>
            <consortium name="Pathogen Informatics"/>
        </authorList>
    </citation>
    <scope>NUCLEOTIDE SEQUENCE [LARGE SCALE GENOMIC DNA]</scope>
    <source>
        <strain evidence="4 5">2789STDY5834876</strain>
    </source>
</reference>
<dbReference type="OrthoDB" id="6392at2"/>
<dbReference type="Gene3D" id="1.10.10.10">
    <property type="entry name" value="Winged helix-like DNA-binding domain superfamily/Winged helix DNA-binding domain"/>
    <property type="match status" value="1"/>
</dbReference>
<evidence type="ECO:0000256" key="3">
    <source>
        <dbReference type="HAMAP-Rule" id="MF_00245"/>
    </source>
</evidence>
<dbReference type="STRING" id="39482.ERS852491_01301"/>
<dbReference type="GO" id="GO:0003677">
    <property type="term" value="F:DNA binding"/>
    <property type="evidence" value="ECO:0007669"/>
    <property type="project" value="UniProtKB-KW"/>
</dbReference>
<dbReference type="InterPro" id="IPR036388">
    <property type="entry name" value="WH-like_DNA-bd_sf"/>
</dbReference>
<evidence type="ECO:0000256" key="2">
    <source>
        <dbReference type="ARBA" id="ARBA00024764"/>
    </source>
</evidence>
<dbReference type="GeneID" id="93334847"/>
<sequence length="123" mass="14374">MITKVMIVNEILEQALLYDFYGELLTDHQKEIYGQFVLEDLSLSEIAQSEGISRQGVHDLVRRCQKILEGYESKLHLVEKFLSVKKMVQEINDVLDSYESRDVEPEVMAERIRRISDTIIEEL</sequence>
<accession>A0A174CDJ2</accession>
<dbReference type="NCBIfam" id="NF045758">
    <property type="entry name" value="YlxM"/>
    <property type="match status" value="1"/>
</dbReference>
<dbReference type="Pfam" id="PF04297">
    <property type="entry name" value="UPF0122"/>
    <property type="match status" value="1"/>
</dbReference>
<organism evidence="4 5">
    <name type="scientific">Faecalicatena contorta</name>
    <dbReference type="NCBI Taxonomy" id="39482"/>
    <lineage>
        <taxon>Bacteria</taxon>
        <taxon>Bacillati</taxon>
        <taxon>Bacillota</taxon>
        <taxon>Clostridia</taxon>
        <taxon>Lachnospirales</taxon>
        <taxon>Lachnospiraceae</taxon>
        <taxon>Faecalicatena</taxon>
    </lineage>
</organism>
<dbReference type="HAMAP" id="MF_00245">
    <property type="entry name" value="UPF0122"/>
    <property type="match status" value="1"/>
</dbReference>
<dbReference type="InterPro" id="IPR013324">
    <property type="entry name" value="RNA_pol_sigma_r3/r4-like"/>
</dbReference>
<dbReference type="SUPFAM" id="SSF88659">
    <property type="entry name" value="Sigma3 and sigma4 domains of RNA polymerase sigma factors"/>
    <property type="match status" value="1"/>
</dbReference>
<evidence type="ECO:0000256" key="1">
    <source>
        <dbReference type="ARBA" id="ARBA00008720"/>
    </source>
</evidence>
<dbReference type="AlphaFoldDB" id="A0A174CDJ2"/>
<comment type="similarity">
    <text evidence="1 3">Belongs to the UPF0122 family.</text>
</comment>
<protein>
    <recommendedName>
        <fullName evidence="3">UPF0122 protein ERS852491_01301</fullName>
    </recommendedName>
</protein>
<dbReference type="EMBL" id="CYZU01000009">
    <property type="protein sequence ID" value="CUO10907.1"/>
    <property type="molecule type" value="Genomic_DNA"/>
</dbReference>
<evidence type="ECO:0000313" key="5">
    <source>
        <dbReference type="Proteomes" id="UP000095544"/>
    </source>
</evidence>
<dbReference type="InterPro" id="IPR007394">
    <property type="entry name" value="UPF0122"/>
</dbReference>
<evidence type="ECO:0000313" key="4">
    <source>
        <dbReference type="EMBL" id="CUO10907.1"/>
    </source>
</evidence>
<dbReference type="PANTHER" id="PTHR40083:SF1">
    <property type="entry name" value="UPF0122 PROTEIN YLXM"/>
    <property type="match status" value="1"/>
</dbReference>
<name>A0A174CDJ2_9FIRM</name>
<proteinExistence type="inferred from homology"/>
<gene>
    <name evidence="4" type="ORF">ERS852491_01301</name>
</gene>
<dbReference type="PANTHER" id="PTHR40083">
    <property type="entry name" value="UPF0122 PROTEIN CBO2450/CLC_2298"/>
    <property type="match status" value="1"/>
</dbReference>
<dbReference type="Proteomes" id="UP000095544">
    <property type="component" value="Unassembled WGS sequence"/>
</dbReference>
<keyword evidence="4" id="KW-0238">DNA-binding</keyword>